<dbReference type="AlphaFoldDB" id="A0A8R7K5B6"/>
<protein>
    <submittedName>
        <fullName evidence="1">Uncharacterized protein</fullName>
    </submittedName>
</protein>
<dbReference type="EnsemblPlants" id="TuG1812G0100003198.01.T01">
    <property type="protein sequence ID" value="TuG1812G0100003198.01.T01.cds460959"/>
    <property type="gene ID" value="TuG1812G0100003198.01"/>
</dbReference>
<dbReference type="Gramene" id="TuG1812G0100003198.01.T01">
    <property type="protein sequence ID" value="TuG1812G0100003198.01.T01.cds460959"/>
    <property type="gene ID" value="TuG1812G0100003198.01"/>
</dbReference>
<reference evidence="1" key="3">
    <citation type="submission" date="2022-06" db="UniProtKB">
        <authorList>
            <consortium name="EnsemblPlants"/>
        </authorList>
    </citation>
    <scope>IDENTIFICATION</scope>
</reference>
<proteinExistence type="predicted"/>
<reference evidence="1" key="2">
    <citation type="submission" date="2018-03" db="EMBL/GenBank/DDBJ databases">
        <title>The Triticum urartu genome reveals the dynamic nature of wheat genome evolution.</title>
        <authorList>
            <person name="Ling H."/>
            <person name="Ma B."/>
            <person name="Shi X."/>
            <person name="Liu H."/>
            <person name="Dong L."/>
            <person name="Sun H."/>
            <person name="Cao Y."/>
            <person name="Gao Q."/>
            <person name="Zheng S."/>
            <person name="Li Y."/>
            <person name="Yu Y."/>
            <person name="Du H."/>
            <person name="Qi M."/>
            <person name="Li Y."/>
            <person name="Yu H."/>
            <person name="Cui Y."/>
            <person name="Wang N."/>
            <person name="Chen C."/>
            <person name="Wu H."/>
            <person name="Zhao Y."/>
            <person name="Zhang J."/>
            <person name="Li Y."/>
            <person name="Zhou W."/>
            <person name="Zhang B."/>
            <person name="Hu W."/>
            <person name="Eijk M."/>
            <person name="Tang J."/>
            <person name="Witsenboer H."/>
            <person name="Zhao S."/>
            <person name="Li Z."/>
            <person name="Zhang A."/>
            <person name="Wang D."/>
            <person name="Liang C."/>
        </authorList>
    </citation>
    <scope>NUCLEOTIDE SEQUENCE [LARGE SCALE GENOMIC DNA]</scope>
    <source>
        <strain evidence="1">cv. G1812</strain>
    </source>
</reference>
<evidence type="ECO:0000313" key="2">
    <source>
        <dbReference type="Proteomes" id="UP000015106"/>
    </source>
</evidence>
<reference evidence="2" key="1">
    <citation type="journal article" date="2013" name="Nature">
        <title>Draft genome of the wheat A-genome progenitor Triticum urartu.</title>
        <authorList>
            <person name="Ling H.Q."/>
            <person name="Zhao S."/>
            <person name="Liu D."/>
            <person name="Wang J."/>
            <person name="Sun H."/>
            <person name="Zhang C."/>
            <person name="Fan H."/>
            <person name="Li D."/>
            <person name="Dong L."/>
            <person name="Tao Y."/>
            <person name="Gao C."/>
            <person name="Wu H."/>
            <person name="Li Y."/>
            <person name="Cui Y."/>
            <person name="Guo X."/>
            <person name="Zheng S."/>
            <person name="Wang B."/>
            <person name="Yu K."/>
            <person name="Liang Q."/>
            <person name="Yang W."/>
            <person name="Lou X."/>
            <person name="Chen J."/>
            <person name="Feng M."/>
            <person name="Jian J."/>
            <person name="Zhang X."/>
            <person name="Luo G."/>
            <person name="Jiang Y."/>
            <person name="Liu J."/>
            <person name="Wang Z."/>
            <person name="Sha Y."/>
            <person name="Zhang B."/>
            <person name="Wu H."/>
            <person name="Tang D."/>
            <person name="Shen Q."/>
            <person name="Xue P."/>
            <person name="Zou S."/>
            <person name="Wang X."/>
            <person name="Liu X."/>
            <person name="Wang F."/>
            <person name="Yang Y."/>
            <person name="An X."/>
            <person name="Dong Z."/>
            <person name="Zhang K."/>
            <person name="Zhang X."/>
            <person name="Luo M.C."/>
            <person name="Dvorak J."/>
            <person name="Tong Y."/>
            <person name="Wang J."/>
            <person name="Yang H."/>
            <person name="Li Z."/>
            <person name="Wang D."/>
            <person name="Zhang A."/>
            <person name="Wang J."/>
        </authorList>
    </citation>
    <scope>NUCLEOTIDE SEQUENCE</scope>
    <source>
        <strain evidence="2">cv. G1812</strain>
    </source>
</reference>
<evidence type="ECO:0000313" key="1">
    <source>
        <dbReference type="EnsemblPlants" id="TuG1812G0100003198.01.T01.cds460959"/>
    </source>
</evidence>
<keyword evidence="2" id="KW-1185">Reference proteome</keyword>
<name>A0A8R7K5B6_TRIUA</name>
<dbReference type="Proteomes" id="UP000015106">
    <property type="component" value="Chromosome 1"/>
</dbReference>
<sequence>MAWHDSVRCAGIGVPGSSTFTSTGRISPTVVGGEHCAEKSAARVGKTWRRHTCRASNGAWPPLITVVVQAWKDRATTHVRACGS</sequence>
<accession>A0A8R7K5B6</accession>
<organism evidence="1 2">
    <name type="scientific">Triticum urartu</name>
    <name type="common">Red wild einkorn</name>
    <name type="synonym">Crithodium urartu</name>
    <dbReference type="NCBI Taxonomy" id="4572"/>
    <lineage>
        <taxon>Eukaryota</taxon>
        <taxon>Viridiplantae</taxon>
        <taxon>Streptophyta</taxon>
        <taxon>Embryophyta</taxon>
        <taxon>Tracheophyta</taxon>
        <taxon>Spermatophyta</taxon>
        <taxon>Magnoliopsida</taxon>
        <taxon>Liliopsida</taxon>
        <taxon>Poales</taxon>
        <taxon>Poaceae</taxon>
        <taxon>BOP clade</taxon>
        <taxon>Pooideae</taxon>
        <taxon>Triticodae</taxon>
        <taxon>Triticeae</taxon>
        <taxon>Triticinae</taxon>
        <taxon>Triticum</taxon>
    </lineage>
</organism>